<protein>
    <submittedName>
        <fullName evidence="1">Uncharacterized protein</fullName>
    </submittedName>
</protein>
<dbReference type="RefSeq" id="XP_009538467.1">
    <property type="nucleotide sequence ID" value="XM_009540172.1"/>
</dbReference>
<keyword evidence="2" id="KW-1185">Reference proteome</keyword>
<dbReference type="InParanoid" id="G5AEG8"/>
<dbReference type="OMA" id="RNINAFH"/>
<gene>
    <name evidence="1" type="ORF">PHYSODRAFT_532158</name>
</gene>
<proteinExistence type="predicted"/>
<organism evidence="1 2">
    <name type="scientific">Phytophthora sojae (strain P6497)</name>
    <name type="common">Soybean stem and root rot agent</name>
    <name type="synonym">Phytophthora megasperma f. sp. glycines</name>
    <dbReference type="NCBI Taxonomy" id="1094619"/>
    <lineage>
        <taxon>Eukaryota</taxon>
        <taxon>Sar</taxon>
        <taxon>Stramenopiles</taxon>
        <taxon>Oomycota</taxon>
        <taxon>Peronosporomycetes</taxon>
        <taxon>Peronosporales</taxon>
        <taxon>Peronosporaceae</taxon>
        <taxon>Phytophthora</taxon>
    </lineage>
</organism>
<evidence type="ECO:0000313" key="2">
    <source>
        <dbReference type="Proteomes" id="UP000002640"/>
    </source>
</evidence>
<dbReference type="Proteomes" id="UP000002640">
    <property type="component" value="Unassembled WGS sequence"/>
</dbReference>
<dbReference type="KEGG" id="psoj:PHYSODRAFT_532158"/>
<sequence>MERCTKRDPAISKWKKAKCALTPHAGYLWEKERARVGEYHLMISCRHINAVLDHCGLQEHNLQALDPSYLVQTNADGFSGKGIELPVRDTNMNSDLVKPSPFYKQAGRRVPRRIASS</sequence>
<dbReference type="EMBL" id="JH159164">
    <property type="protein sequence ID" value="EGZ06570.1"/>
    <property type="molecule type" value="Genomic_DNA"/>
</dbReference>
<reference evidence="1 2" key="1">
    <citation type="journal article" date="2006" name="Science">
        <title>Phytophthora genome sequences uncover evolutionary origins and mechanisms of pathogenesis.</title>
        <authorList>
            <person name="Tyler B.M."/>
            <person name="Tripathy S."/>
            <person name="Zhang X."/>
            <person name="Dehal P."/>
            <person name="Jiang R.H."/>
            <person name="Aerts A."/>
            <person name="Arredondo F.D."/>
            <person name="Baxter L."/>
            <person name="Bensasson D."/>
            <person name="Beynon J.L."/>
            <person name="Chapman J."/>
            <person name="Damasceno C.M."/>
            <person name="Dorrance A.E."/>
            <person name="Dou D."/>
            <person name="Dickerman A.W."/>
            <person name="Dubchak I.L."/>
            <person name="Garbelotto M."/>
            <person name="Gijzen M."/>
            <person name="Gordon S.G."/>
            <person name="Govers F."/>
            <person name="Grunwald N.J."/>
            <person name="Huang W."/>
            <person name="Ivors K.L."/>
            <person name="Jones R.W."/>
            <person name="Kamoun S."/>
            <person name="Krampis K."/>
            <person name="Lamour K.H."/>
            <person name="Lee M.K."/>
            <person name="McDonald W.H."/>
            <person name="Medina M."/>
            <person name="Meijer H.J."/>
            <person name="Nordberg E.K."/>
            <person name="Maclean D.J."/>
            <person name="Ospina-Giraldo M.D."/>
            <person name="Morris P.F."/>
            <person name="Phuntumart V."/>
            <person name="Putnam N.H."/>
            <person name="Rash S."/>
            <person name="Rose J.K."/>
            <person name="Sakihama Y."/>
            <person name="Salamov A.A."/>
            <person name="Savidor A."/>
            <person name="Scheuring C.F."/>
            <person name="Smith B.M."/>
            <person name="Sobral B.W."/>
            <person name="Terry A."/>
            <person name="Torto-Alalibo T.A."/>
            <person name="Win J."/>
            <person name="Xu Z."/>
            <person name="Zhang H."/>
            <person name="Grigoriev I.V."/>
            <person name="Rokhsar D.S."/>
            <person name="Boore J.L."/>
        </authorList>
    </citation>
    <scope>NUCLEOTIDE SEQUENCE [LARGE SCALE GENOMIC DNA]</scope>
    <source>
        <strain evidence="1 2">P6497</strain>
    </source>
</reference>
<dbReference type="AlphaFoldDB" id="G5AEG8"/>
<accession>G5AEG8</accession>
<evidence type="ECO:0000313" key="1">
    <source>
        <dbReference type="EMBL" id="EGZ06570.1"/>
    </source>
</evidence>
<dbReference type="GeneID" id="20661705"/>
<name>G5AEG8_PHYSP</name>